<feature type="region of interest" description="Disordered" evidence="1">
    <location>
        <begin position="178"/>
        <end position="207"/>
    </location>
</feature>
<keyword evidence="3" id="KW-1185">Reference proteome</keyword>
<evidence type="ECO:0000313" key="2">
    <source>
        <dbReference type="EMBL" id="VDN03265.1"/>
    </source>
</evidence>
<feature type="compositionally biased region" description="Polar residues" evidence="1">
    <location>
        <begin position="197"/>
        <end position="207"/>
    </location>
</feature>
<organism evidence="4">
    <name type="scientific">Thelazia callipaeda</name>
    <name type="common">Oriental eyeworm</name>
    <name type="synonym">Parasitic nematode</name>
    <dbReference type="NCBI Taxonomy" id="103827"/>
    <lineage>
        <taxon>Eukaryota</taxon>
        <taxon>Metazoa</taxon>
        <taxon>Ecdysozoa</taxon>
        <taxon>Nematoda</taxon>
        <taxon>Chromadorea</taxon>
        <taxon>Rhabditida</taxon>
        <taxon>Spirurina</taxon>
        <taxon>Spiruromorpha</taxon>
        <taxon>Thelazioidea</taxon>
        <taxon>Thelaziidae</taxon>
        <taxon>Thelazia</taxon>
    </lineage>
</organism>
<dbReference type="WBParaSite" id="TCLT_0000596901-mRNA-1">
    <property type="protein sequence ID" value="TCLT_0000596901-mRNA-1"/>
    <property type="gene ID" value="TCLT_0000596901"/>
</dbReference>
<sequence>MPLIDMAEAVSRGEIIVDEVDALNAVNSGKLSELETARFSALVAEHSRRQSNGSNYGLNNADLDGSELGASNAAAASDDEHAWNNILVDEVDFVHAAERGRINRRDLYMMGCRSDSFNPARMADDGEFGDFSQDENCWNRILVDEVDILHAAEQGARVVNRSECRLIENETAVPRRNDTIEESGTTVGDESLIPTGRTITSDQPSGE</sequence>
<reference evidence="4" key="1">
    <citation type="submission" date="2017-02" db="UniProtKB">
        <authorList>
            <consortium name="WormBaseParasite"/>
        </authorList>
    </citation>
    <scope>IDENTIFICATION</scope>
</reference>
<accession>A0A0N5CZP0</accession>
<dbReference type="Proteomes" id="UP000276776">
    <property type="component" value="Unassembled WGS sequence"/>
</dbReference>
<name>A0A0N5CZP0_THECL</name>
<dbReference type="OMA" id="NDLHIMG"/>
<dbReference type="OrthoDB" id="5781281at2759"/>
<reference evidence="2 3" key="2">
    <citation type="submission" date="2018-11" db="EMBL/GenBank/DDBJ databases">
        <authorList>
            <consortium name="Pathogen Informatics"/>
        </authorList>
    </citation>
    <scope>NUCLEOTIDE SEQUENCE [LARGE SCALE GENOMIC DNA]</scope>
</reference>
<evidence type="ECO:0000256" key="1">
    <source>
        <dbReference type="SAM" id="MobiDB-lite"/>
    </source>
</evidence>
<protein>
    <submittedName>
        <fullName evidence="4">MCM_lid domain-containing protein</fullName>
    </submittedName>
</protein>
<proteinExistence type="predicted"/>
<evidence type="ECO:0000313" key="3">
    <source>
        <dbReference type="Proteomes" id="UP000276776"/>
    </source>
</evidence>
<dbReference type="AlphaFoldDB" id="A0A0N5CZP0"/>
<evidence type="ECO:0000313" key="4">
    <source>
        <dbReference type="WBParaSite" id="TCLT_0000596901-mRNA-1"/>
    </source>
</evidence>
<dbReference type="EMBL" id="UYYF01004376">
    <property type="protein sequence ID" value="VDN03265.1"/>
    <property type="molecule type" value="Genomic_DNA"/>
</dbReference>
<gene>
    <name evidence="2" type="ORF">TCLT_LOCUS5958</name>
</gene>